<dbReference type="InterPro" id="IPR032466">
    <property type="entry name" value="Metal_Hydrolase"/>
</dbReference>
<dbReference type="InterPro" id="IPR011059">
    <property type="entry name" value="Metal-dep_hydrolase_composite"/>
</dbReference>
<proteinExistence type="predicted"/>
<dbReference type="PANTHER" id="PTHR43135:SF3">
    <property type="entry name" value="ALPHA-D-RIBOSE 1-METHYLPHOSPHONATE 5-TRIPHOSPHATE DIPHOSPHATASE"/>
    <property type="match status" value="1"/>
</dbReference>
<name>A0A848IVF3_9BACT</name>
<dbReference type="EMBL" id="JABBNU010000004">
    <property type="protein sequence ID" value="NMM48317.1"/>
    <property type="molecule type" value="Genomic_DNA"/>
</dbReference>
<evidence type="ECO:0000313" key="2">
    <source>
        <dbReference type="EMBL" id="NMM48317.1"/>
    </source>
</evidence>
<keyword evidence="3" id="KW-1185">Reference proteome</keyword>
<comment type="caution">
    <text evidence="2">The sequence shown here is derived from an EMBL/GenBank/DDBJ whole genome shotgun (WGS) entry which is preliminary data.</text>
</comment>
<dbReference type="CDD" id="cd01299">
    <property type="entry name" value="Met_dep_hydrolase_A"/>
    <property type="match status" value="1"/>
</dbReference>
<dbReference type="SUPFAM" id="SSF51556">
    <property type="entry name" value="Metallo-dependent hydrolases"/>
    <property type="match status" value="1"/>
</dbReference>
<dbReference type="InterPro" id="IPR057744">
    <property type="entry name" value="OTAase-like"/>
</dbReference>
<dbReference type="InterPro" id="IPR006680">
    <property type="entry name" value="Amidohydro-rel"/>
</dbReference>
<dbReference type="PANTHER" id="PTHR43135">
    <property type="entry name" value="ALPHA-D-RIBOSE 1-METHYLPHOSPHONATE 5-TRIPHOSPHATE DIPHOSPHATASE"/>
    <property type="match status" value="1"/>
</dbReference>
<evidence type="ECO:0000313" key="3">
    <source>
        <dbReference type="Proteomes" id="UP000559010"/>
    </source>
</evidence>
<dbReference type="Gene3D" id="3.20.20.140">
    <property type="entry name" value="Metal-dependent hydrolases"/>
    <property type="match status" value="1"/>
</dbReference>
<sequence>MTLLSGLTYAQTPARQILITNAKIFNGVDEKLIDSNILIENNLIKEIGPSIKAPKGAEVIDAAGKTVIPGLIDMHWHMMWAKMSVPVVMSKDAFYLGIMAAKTAEEDLLRGFTTLRDIGGNTFSLKEAIDQGIIPGARIFPSDALVSQTSGHADFRPGIEPNHAPYLETSGHSIIADGVPEVFRAVRQQLRRGATHIKLTAGGGVSSDMDPLDVRQYSLEELKAAVEAAAEWNTYVAVHAFSDDAVQMAIKAGVKSIEHGMLITDEAAKLMAEKDVWLSIQPILNDEDAIPFPEGSVNQKKFVEVTNGTDNAYALAKKYGVKTAWGTDVIFDPELCLKHGKLLAKLKRWYTQYEALKMATYDNAQLLKLSGPRNPYQQGELGVIKEGAYADMIIVDCNPLENLDLVADPDNNFKVIMKDGKIYKNTL</sequence>
<keyword evidence="2" id="KW-0378">Hydrolase</keyword>
<dbReference type="SUPFAM" id="SSF51338">
    <property type="entry name" value="Composite domain of metallo-dependent hydrolases"/>
    <property type="match status" value="2"/>
</dbReference>
<accession>A0A848IVF3</accession>
<dbReference type="GO" id="GO:0016810">
    <property type="term" value="F:hydrolase activity, acting on carbon-nitrogen (but not peptide) bonds"/>
    <property type="evidence" value="ECO:0007669"/>
    <property type="project" value="InterPro"/>
</dbReference>
<dbReference type="AlphaFoldDB" id="A0A848IVF3"/>
<dbReference type="Proteomes" id="UP000559010">
    <property type="component" value="Unassembled WGS sequence"/>
</dbReference>
<evidence type="ECO:0000259" key="1">
    <source>
        <dbReference type="Pfam" id="PF01979"/>
    </source>
</evidence>
<reference evidence="2 3" key="1">
    <citation type="submission" date="2020-04" db="EMBL/GenBank/DDBJ databases">
        <title>Flammeovirgaceae bacterium KN852 isolated from deep sea.</title>
        <authorList>
            <person name="Zhang D.-C."/>
        </authorList>
    </citation>
    <scope>NUCLEOTIDE SEQUENCE [LARGE SCALE GENOMIC DNA]</scope>
    <source>
        <strain evidence="2 3">KN852</strain>
    </source>
</reference>
<feature type="domain" description="Amidohydrolase-related" evidence="1">
    <location>
        <begin position="66"/>
        <end position="422"/>
    </location>
</feature>
<protein>
    <submittedName>
        <fullName evidence="2">Amidohydrolase family protein</fullName>
    </submittedName>
</protein>
<gene>
    <name evidence="2" type="ORF">HH304_07895</name>
</gene>
<dbReference type="Gene3D" id="2.30.40.10">
    <property type="entry name" value="Urease, subunit C, domain 1"/>
    <property type="match status" value="1"/>
</dbReference>
<dbReference type="InterPro" id="IPR051781">
    <property type="entry name" value="Metallo-dep_Hydrolase"/>
</dbReference>
<organism evidence="2 3">
    <name type="scientific">Marinigracilibium pacificum</name>
    <dbReference type="NCBI Taxonomy" id="2729599"/>
    <lineage>
        <taxon>Bacteria</taxon>
        <taxon>Pseudomonadati</taxon>
        <taxon>Bacteroidota</taxon>
        <taxon>Cytophagia</taxon>
        <taxon>Cytophagales</taxon>
        <taxon>Flammeovirgaceae</taxon>
        <taxon>Marinigracilibium</taxon>
    </lineage>
</organism>
<dbReference type="Pfam" id="PF01979">
    <property type="entry name" value="Amidohydro_1"/>
    <property type="match status" value="1"/>
</dbReference>